<evidence type="ECO:0000256" key="2">
    <source>
        <dbReference type="ARBA" id="ARBA00022729"/>
    </source>
</evidence>
<dbReference type="Gene3D" id="1.25.20.10">
    <property type="entry name" value="Bacterial muramidases"/>
    <property type="match status" value="1"/>
</dbReference>
<dbReference type="PANTHER" id="PTHR37423:SF5">
    <property type="entry name" value="SOLUBLE LYTIC MUREIN TRANSGLYCOSYLASE"/>
    <property type="match status" value="1"/>
</dbReference>
<dbReference type="InterPro" id="IPR008939">
    <property type="entry name" value="Lytic_TGlycosylase_superhlx_U"/>
</dbReference>
<feature type="domain" description="Transglycosylase SLT" evidence="5">
    <location>
        <begin position="466"/>
        <end position="568"/>
    </location>
</feature>
<dbReference type="Proteomes" id="UP000768471">
    <property type="component" value="Unassembled WGS sequence"/>
</dbReference>
<dbReference type="InterPro" id="IPR023346">
    <property type="entry name" value="Lysozyme-like_dom_sf"/>
</dbReference>
<dbReference type="InterPro" id="IPR008258">
    <property type="entry name" value="Transglycosylase_SLT_dom_1"/>
</dbReference>
<evidence type="ECO:0000256" key="3">
    <source>
        <dbReference type="SAM" id="MobiDB-lite"/>
    </source>
</evidence>
<dbReference type="Pfam" id="PF01464">
    <property type="entry name" value="SLT"/>
    <property type="match status" value="1"/>
</dbReference>
<gene>
    <name evidence="7" type="ORF">H9Q10_11295</name>
</gene>
<comment type="caution">
    <text evidence="7">The sequence shown here is derived from an EMBL/GenBank/DDBJ whole genome shotgun (WGS) entry which is preliminary data.</text>
</comment>
<dbReference type="Gene3D" id="1.10.1240.20">
    <property type="entry name" value="Lytic transglycosylase, superhelical linker domain"/>
    <property type="match status" value="1"/>
</dbReference>
<evidence type="ECO:0000259" key="5">
    <source>
        <dbReference type="Pfam" id="PF01464"/>
    </source>
</evidence>
<comment type="similarity">
    <text evidence="1">Belongs to the transglycosylase Slt family.</text>
</comment>
<evidence type="ECO:0000256" key="1">
    <source>
        <dbReference type="ARBA" id="ARBA00007734"/>
    </source>
</evidence>
<dbReference type="SUPFAM" id="SSF48435">
    <property type="entry name" value="Bacterial muramidases"/>
    <property type="match status" value="1"/>
</dbReference>
<dbReference type="PANTHER" id="PTHR37423">
    <property type="entry name" value="SOLUBLE LYTIC MUREIN TRANSGLYCOSYLASE-RELATED"/>
    <property type="match status" value="1"/>
</dbReference>
<proteinExistence type="inferred from homology"/>
<protein>
    <submittedName>
        <fullName evidence="7">Lytic transglycosylase domain-containing protein</fullName>
    </submittedName>
</protein>
<dbReference type="SUPFAM" id="SSF53955">
    <property type="entry name" value="Lysozyme-like"/>
    <property type="match status" value="1"/>
</dbReference>
<organism evidence="7 8">
    <name type="scientific">Eikenella glucosivorans</name>
    <dbReference type="NCBI Taxonomy" id="2766967"/>
    <lineage>
        <taxon>Bacteria</taxon>
        <taxon>Pseudomonadati</taxon>
        <taxon>Pseudomonadota</taxon>
        <taxon>Betaproteobacteria</taxon>
        <taxon>Neisseriales</taxon>
        <taxon>Neisseriaceae</taxon>
        <taxon>Eikenella</taxon>
    </lineage>
</organism>
<dbReference type="InterPro" id="IPR012289">
    <property type="entry name" value="Lytic_TGlycosylase_superhlx_L"/>
</dbReference>
<feature type="region of interest" description="Disordered" evidence="3">
    <location>
        <begin position="27"/>
        <end position="48"/>
    </location>
</feature>
<dbReference type="Pfam" id="PF14718">
    <property type="entry name" value="SLT_L"/>
    <property type="match status" value="1"/>
</dbReference>
<feature type="chain" id="PRO_5045362458" evidence="4">
    <location>
        <begin position="26"/>
        <end position="619"/>
    </location>
</feature>
<dbReference type="EMBL" id="JACSGR010000008">
    <property type="protein sequence ID" value="MBH5330248.1"/>
    <property type="molecule type" value="Genomic_DNA"/>
</dbReference>
<sequence>MKKTASRHTLTLLAAALLAACTSQTETPVEPINADSSGAVQLPGSRRSDSEDKVLADYQLFQSAQTALKQNDGSQAAQFLAQAQPSAMADSLRNQWLKQLGRNGQWQQFAQQYSLLKPTARDKETRCYAALAGLENQNAAEEALAELGRQPEGCNRLLEQLAAQGRLPADAAWRRVRGLLSNNQITDARRLAAALGSPLPDPLNSAMPDSQGGREALLHSVTGQNARKQADAAERLRSLAPSLSPAQTGFGWAVLGHHHALNQRFPAALDAFKQADRSQLSHSQWEWYARSALRLGRWQDLQNIIAAMPEKLRADPAWQYWLARSLAASGDNTQAQQHYRQAAASGRNFYALLATEALGGKVDTRNNAATPGSSQTAQVAADGAVARALTLFRASQRSGDWDMRKQAQAEWRYAVDGYNEPALLAASKLAHDAGFYEMGIYAADKTHSQINYNLRYISPFRDSVTRYAAQANVDPAWAYGIIRQESRFMIGVRSRVGATGLMQVMPATAREIAGKIGMDPAELHSIEGNIRMGTWYLGDARNRLGNEVLATAGYNAGPGRARNWQAATPLEGAVYAETIPFDETRDYVKRVMANATYYASLFNEPHTSLTRRMGTIPAR</sequence>
<dbReference type="InterPro" id="IPR037061">
    <property type="entry name" value="Lytic_TGlycoase_superhlx_L_sf"/>
</dbReference>
<evidence type="ECO:0000256" key="4">
    <source>
        <dbReference type="SAM" id="SignalP"/>
    </source>
</evidence>
<dbReference type="PROSITE" id="PS51257">
    <property type="entry name" value="PROKAR_LIPOPROTEIN"/>
    <property type="match status" value="1"/>
</dbReference>
<evidence type="ECO:0000313" key="8">
    <source>
        <dbReference type="Proteomes" id="UP000768471"/>
    </source>
</evidence>
<dbReference type="RefSeq" id="WP_197904080.1">
    <property type="nucleotide sequence ID" value="NZ_JACSGR010000008.1"/>
</dbReference>
<keyword evidence="8" id="KW-1185">Reference proteome</keyword>
<name>A0ABS0ND41_9NEIS</name>
<dbReference type="CDD" id="cd13401">
    <property type="entry name" value="Slt70-like"/>
    <property type="match status" value="1"/>
</dbReference>
<keyword evidence="2 4" id="KW-0732">Signal</keyword>
<dbReference type="Gene3D" id="1.10.530.10">
    <property type="match status" value="1"/>
</dbReference>
<accession>A0ABS0ND41</accession>
<feature type="signal peptide" evidence="4">
    <location>
        <begin position="1"/>
        <end position="25"/>
    </location>
</feature>
<reference evidence="7 8" key="1">
    <citation type="submission" date="2020-09" db="EMBL/GenBank/DDBJ databases">
        <title>Eikenella S3660 sp. nov., isolated from a throat swab.</title>
        <authorList>
            <person name="Buhl M."/>
        </authorList>
    </citation>
    <scope>NUCLEOTIDE SEQUENCE [LARGE SCALE GENOMIC DNA]</scope>
    <source>
        <strain evidence="7 8">S3360</strain>
    </source>
</reference>
<feature type="domain" description="Lytic transglycosylase superhelical linker" evidence="6">
    <location>
        <begin position="400"/>
        <end position="443"/>
    </location>
</feature>
<evidence type="ECO:0000259" key="6">
    <source>
        <dbReference type="Pfam" id="PF14718"/>
    </source>
</evidence>
<evidence type="ECO:0000313" key="7">
    <source>
        <dbReference type="EMBL" id="MBH5330248.1"/>
    </source>
</evidence>